<evidence type="ECO:0000259" key="3">
    <source>
        <dbReference type="PROSITE" id="PS50048"/>
    </source>
</evidence>
<feature type="non-terminal residue" evidence="4">
    <location>
        <position position="452"/>
    </location>
</feature>
<dbReference type="SMART" id="SM00066">
    <property type="entry name" value="GAL4"/>
    <property type="match status" value="1"/>
</dbReference>
<dbReference type="PROSITE" id="PS50048">
    <property type="entry name" value="ZN2_CY6_FUNGAL_2"/>
    <property type="match status" value="1"/>
</dbReference>
<dbReference type="PANTHER" id="PTHR38111">
    <property type="entry name" value="ZN(2)-C6 FUNGAL-TYPE DOMAIN-CONTAINING PROTEIN-RELATED"/>
    <property type="match status" value="1"/>
</dbReference>
<protein>
    <recommendedName>
        <fullName evidence="3">Zn(2)-C6 fungal-type domain-containing protein</fullName>
    </recommendedName>
</protein>
<dbReference type="Pfam" id="PF00172">
    <property type="entry name" value="Zn_clus"/>
    <property type="match status" value="1"/>
</dbReference>
<accession>A0AAN6MJL5</accession>
<feature type="domain" description="Zn(2)-C6 fungal-type" evidence="3">
    <location>
        <begin position="10"/>
        <end position="38"/>
    </location>
</feature>
<keyword evidence="1" id="KW-0539">Nucleus</keyword>
<gene>
    <name evidence="4" type="ORF">C8A05DRAFT_34921</name>
</gene>
<organism evidence="4 5">
    <name type="scientific">Staphylotrichum tortipilum</name>
    <dbReference type="NCBI Taxonomy" id="2831512"/>
    <lineage>
        <taxon>Eukaryota</taxon>
        <taxon>Fungi</taxon>
        <taxon>Dikarya</taxon>
        <taxon>Ascomycota</taxon>
        <taxon>Pezizomycotina</taxon>
        <taxon>Sordariomycetes</taxon>
        <taxon>Sordariomycetidae</taxon>
        <taxon>Sordariales</taxon>
        <taxon>Chaetomiaceae</taxon>
        <taxon>Staphylotrichum</taxon>
    </lineage>
</organism>
<evidence type="ECO:0000313" key="4">
    <source>
        <dbReference type="EMBL" id="KAK3901406.1"/>
    </source>
</evidence>
<keyword evidence="5" id="KW-1185">Reference proteome</keyword>
<evidence type="ECO:0000256" key="2">
    <source>
        <dbReference type="SAM" id="MobiDB-lite"/>
    </source>
</evidence>
<dbReference type="Gene3D" id="4.10.240.10">
    <property type="entry name" value="Zn(2)-C6 fungal-type DNA-binding domain"/>
    <property type="match status" value="1"/>
</dbReference>
<dbReference type="EMBL" id="MU855582">
    <property type="protein sequence ID" value="KAK3901406.1"/>
    <property type="molecule type" value="Genomic_DNA"/>
</dbReference>
<name>A0AAN6MJL5_9PEZI</name>
<dbReference type="InterPro" id="IPR053178">
    <property type="entry name" value="Osmoadaptation_assoc"/>
</dbReference>
<dbReference type="Proteomes" id="UP001303889">
    <property type="component" value="Unassembled WGS sequence"/>
</dbReference>
<dbReference type="GO" id="GO:0008270">
    <property type="term" value="F:zinc ion binding"/>
    <property type="evidence" value="ECO:0007669"/>
    <property type="project" value="InterPro"/>
</dbReference>
<dbReference type="InterPro" id="IPR001138">
    <property type="entry name" value="Zn2Cys6_DnaBD"/>
</dbReference>
<evidence type="ECO:0000313" key="5">
    <source>
        <dbReference type="Proteomes" id="UP001303889"/>
    </source>
</evidence>
<reference evidence="4" key="2">
    <citation type="submission" date="2023-05" db="EMBL/GenBank/DDBJ databases">
        <authorList>
            <consortium name="Lawrence Berkeley National Laboratory"/>
            <person name="Steindorff A."/>
            <person name="Hensen N."/>
            <person name="Bonometti L."/>
            <person name="Westerberg I."/>
            <person name="Brannstrom I.O."/>
            <person name="Guillou S."/>
            <person name="Cros-Aarteil S."/>
            <person name="Calhoun S."/>
            <person name="Haridas S."/>
            <person name="Kuo A."/>
            <person name="Mondo S."/>
            <person name="Pangilinan J."/>
            <person name="Riley R."/>
            <person name="Labutti K."/>
            <person name="Andreopoulos B."/>
            <person name="Lipzen A."/>
            <person name="Chen C."/>
            <person name="Yanf M."/>
            <person name="Daum C."/>
            <person name="Ng V."/>
            <person name="Clum A."/>
            <person name="Ohm R."/>
            <person name="Martin F."/>
            <person name="Silar P."/>
            <person name="Natvig D."/>
            <person name="Lalanne C."/>
            <person name="Gautier V."/>
            <person name="Ament-Velasquez S.L."/>
            <person name="Kruys A."/>
            <person name="Hutchinson M.I."/>
            <person name="Powell A.J."/>
            <person name="Barry K."/>
            <person name="Miller A.N."/>
            <person name="Grigoriev I.V."/>
            <person name="Debuchy R."/>
            <person name="Gladieux P."/>
            <person name="Thoren M.H."/>
            <person name="Johannesson H."/>
        </authorList>
    </citation>
    <scope>NUCLEOTIDE SEQUENCE</scope>
    <source>
        <strain evidence="4">CBS 103.79</strain>
    </source>
</reference>
<dbReference type="PROSITE" id="PS00463">
    <property type="entry name" value="ZN2_CY6_FUNGAL_1"/>
    <property type="match status" value="1"/>
</dbReference>
<dbReference type="SUPFAM" id="SSF57701">
    <property type="entry name" value="Zn2/Cys6 DNA-binding domain"/>
    <property type="match status" value="1"/>
</dbReference>
<feature type="region of interest" description="Disordered" evidence="2">
    <location>
        <begin position="416"/>
        <end position="452"/>
    </location>
</feature>
<dbReference type="InterPro" id="IPR036864">
    <property type="entry name" value="Zn2-C6_fun-type_DNA-bd_sf"/>
</dbReference>
<sequence>MVGVPGKYKGCETCRLRRVKCDNQRPHCKRCTDGGRTCAGYERETVFIIGTIQDQGRCSSHPPRPSKKAKSTAATPTPPPTTPSASTTYRGTEDEDGEGEGGIGVVEQGAVSAGVGGGGGPAAGIVLDGPARPAWEDLVAVRDRRGEGRYRLQLAGLRTELGGVGRAVAEAGDDEGAVFVSLPLYDRRPEVRPSAAQDDFRVEAQCLVHLAEQGGKGEGTDSVCLFLYEHNTSSYFSNLPFWKDPSAQTNPVRRLGPERFRTFPAHHFFARVYRPSAIMTALVNRTPTHLAEAHWLSTPFEAHPKSSFDHLLDTLALLPALLARADRVLTQQPTLTRRLMAQDLLHNTLDLEAALTRWHAAEGQQQHQTPTQIYTLASVYHWTTLTLLYPTLWRLYFAAVLDPVVMDTTTAPLSSPLITPHTPPAQINPLNPPILPSNSPHNLTTQASTHLP</sequence>
<proteinExistence type="predicted"/>
<feature type="compositionally biased region" description="Polar residues" evidence="2">
    <location>
        <begin position="441"/>
        <end position="452"/>
    </location>
</feature>
<dbReference type="CDD" id="cd00067">
    <property type="entry name" value="GAL4"/>
    <property type="match status" value="1"/>
</dbReference>
<dbReference type="AlphaFoldDB" id="A0AAN6MJL5"/>
<feature type="region of interest" description="Disordered" evidence="2">
    <location>
        <begin position="53"/>
        <end position="101"/>
    </location>
</feature>
<dbReference type="GO" id="GO:0000981">
    <property type="term" value="F:DNA-binding transcription factor activity, RNA polymerase II-specific"/>
    <property type="evidence" value="ECO:0007669"/>
    <property type="project" value="InterPro"/>
</dbReference>
<reference evidence="4" key="1">
    <citation type="journal article" date="2023" name="Mol. Phylogenet. Evol.">
        <title>Genome-scale phylogeny and comparative genomics of the fungal order Sordariales.</title>
        <authorList>
            <person name="Hensen N."/>
            <person name="Bonometti L."/>
            <person name="Westerberg I."/>
            <person name="Brannstrom I.O."/>
            <person name="Guillou S."/>
            <person name="Cros-Aarteil S."/>
            <person name="Calhoun S."/>
            <person name="Haridas S."/>
            <person name="Kuo A."/>
            <person name="Mondo S."/>
            <person name="Pangilinan J."/>
            <person name="Riley R."/>
            <person name="LaButti K."/>
            <person name="Andreopoulos B."/>
            <person name="Lipzen A."/>
            <person name="Chen C."/>
            <person name="Yan M."/>
            <person name="Daum C."/>
            <person name="Ng V."/>
            <person name="Clum A."/>
            <person name="Steindorff A."/>
            <person name="Ohm R.A."/>
            <person name="Martin F."/>
            <person name="Silar P."/>
            <person name="Natvig D.O."/>
            <person name="Lalanne C."/>
            <person name="Gautier V."/>
            <person name="Ament-Velasquez S.L."/>
            <person name="Kruys A."/>
            <person name="Hutchinson M.I."/>
            <person name="Powell A.J."/>
            <person name="Barry K."/>
            <person name="Miller A.N."/>
            <person name="Grigoriev I.V."/>
            <person name="Debuchy R."/>
            <person name="Gladieux P."/>
            <person name="Hiltunen Thoren M."/>
            <person name="Johannesson H."/>
        </authorList>
    </citation>
    <scope>NUCLEOTIDE SEQUENCE</scope>
    <source>
        <strain evidence="4">CBS 103.79</strain>
    </source>
</reference>
<evidence type="ECO:0000256" key="1">
    <source>
        <dbReference type="ARBA" id="ARBA00023242"/>
    </source>
</evidence>
<dbReference type="PANTHER" id="PTHR38111:SF9">
    <property type="entry name" value="ZN(2)-C6 FUNGAL-TYPE DOMAIN-CONTAINING PROTEIN"/>
    <property type="match status" value="1"/>
</dbReference>
<comment type="caution">
    <text evidence="4">The sequence shown here is derived from an EMBL/GenBank/DDBJ whole genome shotgun (WGS) entry which is preliminary data.</text>
</comment>